<dbReference type="Proteomes" id="UP000326202">
    <property type="component" value="Chromosome"/>
</dbReference>
<name>A0A5J6MQK8_9PROT</name>
<dbReference type="EMBL" id="CP042906">
    <property type="protein sequence ID" value="QEX19643.1"/>
    <property type="molecule type" value="Genomic_DNA"/>
</dbReference>
<dbReference type="AlphaFoldDB" id="A0A5J6MQK8"/>
<reference evidence="1 2" key="1">
    <citation type="submission" date="2019-08" db="EMBL/GenBank/DDBJ databases">
        <title>Hyperibacter terrae gen. nov., sp. nov. and Hyperibacter viscosus sp. nov., two new members in the family Rhodospirillaceae isolated from the rhizosphere of Hypericum perforatum.</title>
        <authorList>
            <person name="Noviana Z."/>
        </authorList>
    </citation>
    <scope>NUCLEOTIDE SEQUENCE [LARGE SCALE GENOMIC DNA]</scope>
    <source>
        <strain evidence="1 2">R5913</strain>
    </source>
</reference>
<proteinExistence type="predicted"/>
<evidence type="ECO:0000313" key="1">
    <source>
        <dbReference type="EMBL" id="QEX19643.1"/>
    </source>
</evidence>
<dbReference type="KEGG" id="htq:FRZ44_49580"/>
<gene>
    <name evidence="1" type="ORF">FRZ44_49580</name>
</gene>
<protein>
    <submittedName>
        <fullName evidence="1">Uncharacterized protein</fullName>
    </submittedName>
</protein>
<dbReference type="RefSeq" id="WP_151179693.1">
    <property type="nucleotide sequence ID" value="NZ_CP042906.1"/>
</dbReference>
<dbReference type="OrthoDB" id="7990319at2"/>
<accession>A0A5J6MQK8</accession>
<sequence>MSWLAAPLAVLFFLILIVMHRRHRVAVKAERGALFENVLTLFERYRVEQDDVDYPALSGRYRGFDIKLEALVDHVAVRKLPSLWLLATVKAELPQKSALDFLARPLNTEFYSPSSHMEHRLPTPAGYPAGLRVSADGTEGLPSATVIASQATLFEDSKMKELVMAPKGVRLVYQLAEAERPYYLVLRQAEFGTRLRLEPALARRLLDRAIAIVEELRRDTPPDRIRST</sequence>
<evidence type="ECO:0000313" key="2">
    <source>
        <dbReference type="Proteomes" id="UP000326202"/>
    </source>
</evidence>
<keyword evidence="2" id="KW-1185">Reference proteome</keyword>
<organism evidence="1 2">
    <name type="scientific">Hypericibacter terrae</name>
    <dbReference type="NCBI Taxonomy" id="2602015"/>
    <lineage>
        <taxon>Bacteria</taxon>
        <taxon>Pseudomonadati</taxon>
        <taxon>Pseudomonadota</taxon>
        <taxon>Alphaproteobacteria</taxon>
        <taxon>Rhodospirillales</taxon>
        <taxon>Dongiaceae</taxon>
        <taxon>Hypericibacter</taxon>
    </lineage>
</organism>